<dbReference type="GO" id="GO:0060090">
    <property type="term" value="F:molecular adaptor activity"/>
    <property type="evidence" value="ECO:0007669"/>
    <property type="project" value="TreeGrafter"/>
</dbReference>
<proteinExistence type="predicted"/>
<reference evidence="5 6" key="2">
    <citation type="submission" date="2019-01" db="EMBL/GenBank/DDBJ databases">
        <title>The decoding of complex shrimp genome reveals the adaptation for benthos swimmer, frequently molting mechanism and breeding impact on genome.</title>
        <authorList>
            <person name="Sun Y."/>
            <person name="Gao Y."/>
            <person name="Yu Y."/>
        </authorList>
    </citation>
    <scope>NUCLEOTIDE SEQUENCE [LARGE SCALE GENOMIC DNA]</scope>
    <source>
        <tissue evidence="5">Muscle</tissue>
    </source>
</reference>
<evidence type="ECO:0000256" key="2">
    <source>
        <dbReference type="PROSITE-ProRule" id="PRU00103"/>
    </source>
</evidence>
<feature type="region of interest" description="Disordered" evidence="3">
    <location>
        <begin position="1"/>
        <end position="30"/>
    </location>
</feature>
<evidence type="ECO:0000313" key="6">
    <source>
        <dbReference type="Proteomes" id="UP000283509"/>
    </source>
</evidence>
<dbReference type="GO" id="GO:0005737">
    <property type="term" value="C:cytoplasm"/>
    <property type="evidence" value="ECO:0007669"/>
    <property type="project" value="TreeGrafter"/>
</dbReference>
<feature type="domain" description="Proteasome adapter and scaffold protein ECM29 HEAT-repeat" evidence="4">
    <location>
        <begin position="386"/>
        <end position="544"/>
    </location>
</feature>
<evidence type="ECO:0000256" key="1">
    <source>
        <dbReference type="ARBA" id="ARBA00022737"/>
    </source>
</evidence>
<feature type="repeat" description="HEAT" evidence="2">
    <location>
        <begin position="497"/>
        <end position="535"/>
    </location>
</feature>
<sequence length="832" mass="93246">MAEKPVEEAEAMDTTESSDATVDMSPDQDSDNDTLTWLLGELLDKYVSQTQPSVRQASCIWLLALLKKCRTKPIIQKRLIRIQSAFMNLLGDNNDLVQDAASKGLGVVYECCSEATRQSMVQGLVQTLTEGKRTIQNVTHDTKIFQDGELGRAPSGGQLSTYRELCSLATDLNQPDLIYKFMNLANHNSVWNSKKGAAFGFSTLASQAGTQLEPYLPQIIPKLYRYQHDPTPKIQQPMAAIWNALVTDTAKTIEKYFDPILCDLINNLTHSTWRVRESSCHALSDLFRRQSAVNALHRINEIWTTLFRVRDDIKESVRAAAEKTLQILSKSCIKVCEGTGEESQKMLKEVLPTLLTSGITSSVAEVRSVSLQTVSKLCRSGGSLVKPHLGTLVPALLEALSGLESQALSYTSVRLNDEDREKLDMARVSAARSTPMMDTLNYVLQFVDEESMEKLVSGLIDVLKSSVGLASRAGAAHVVETLTHTCPRPLEKYTGKLLAALVNGLSDRNAVVRKVYANAIGNLVKTAKASSVEKLLTKLQTWYLEKEEDSVRMSGALTMRSMHAQNNDIMKQHACQAMPLAFFAMHAEKTLEDRDELLVEEVVKVLTREASKERMEYKIHAIKALTTVLDTYQIDRFEEVFDICLPYLRQKDKEDHEDGEEEERNKKEESLHWDLIDEMVHSLGRAWPAEKETQEKYSERVVEMLNNSVSRVPRKTQLSIVGALKHFWGTHFLLSELPSSLGSPLFDPLLHHSCRIFNYCLGVAKFYSLRRESLVVLNDFLVKVKVSETLVVKLRLELLSGVEEARRDAQPDVQALAASAHKILLMENTGSK</sequence>
<dbReference type="PANTHER" id="PTHR23346:SF19">
    <property type="entry name" value="PROTEASOME ADAPTER AND SCAFFOLD PROTEIN ECM29"/>
    <property type="match status" value="1"/>
</dbReference>
<dbReference type="GO" id="GO:0036503">
    <property type="term" value="P:ERAD pathway"/>
    <property type="evidence" value="ECO:0007669"/>
    <property type="project" value="TreeGrafter"/>
</dbReference>
<dbReference type="STRING" id="6689.A0A423SF07"/>
<dbReference type="Proteomes" id="UP000283509">
    <property type="component" value="Unassembled WGS sequence"/>
</dbReference>
<evidence type="ECO:0000313" key="5">
    <source>
        <dbReference type="EMBL" id="ROT62800.1"/>
    </source>
</evidence>
<keyword evidence="1" id="KW-0677">Repeat</keyword>
<dbReference type="InterPro" id="IPR055443">
    <property type="entry name" value="HEAT_ECM29"/>
</dbReference>
<dbReference type="Gene3D" id="1.25.10.10">
    <property type="entry name" value="Leucine-rich Repeat Variant"/>
    <property type="match status" value="3"/>
</dbReference>
<dbReference type="InterPro" id="IPR016024">
    <property type="entry name" value="ARM-type_fold"/>
</dbReference>
<gene>
    <name evidence="5" type="ORF">C7M84_019331</name>
</gene>
<dbReference type="Pfam" id="PF24987">
    <property type="entry name" value="HEAT_EF3_N"/>
    <property type="match status" value="1"/>
</dbReference>
<evidence type="ECO:0000256" key="3">
    <source>
        <dbReference type="SAM" id="MobiDB-lite"/>
    </source>
</evidence>
<dbReference type="EMBL" id="QCYY01003549">
    <property type="protein sequence ID" value="ROT62800.1"/>
    <property type="molecule type" value="Genomic_DNA"/>
</dbReference>
<protein>
    <submittedName>
        <fullName evidence="5">Proteasome-associated protein ECM29 like protein</fullName>
    </submittedName>
</protein>
<reference evidence="5 6" key="1">
    <citation type="submission" date="2018-04" db="EMBL/GenBank/DDBJ databases">
        <authorList>
            <person name="Zhang X."/>
            <person name="Yuan J."/>
            <person name="Li F."/>
            <person name="Xiang J."/>
        </authorList>
    </citation>
    <scope>NUCLEOTIDE SEQUENCE [LARGE SCALE GENOMIC DNA]</scope>
    <source>
        <tissue evidence="5">Muscle</tissue>
    </source>
</reference>
<dbReference type="InterPro" id="IPR011989">
    <property type="entry name" value="ARM-like"/>
</dbReference>
<keyword evidence="5" id="KW-0647">Proteasome</keyword>
<dbReference type="GO" id="GO:0005634">
    <property type="term" value="C:nucleus"/>
    <property type="evidence" value="ECO:0007669"/>
    <property type="project" value="TreeGrafter"/>
</dbReference>
<dbReference type="SUPFAM" id="SSF48371">
    <property type="entry name" value="ARM repeat"/>
    <property type="match status" value="1"/>
</dbReference>
<accession>A0A423SF07</accession>
<evidence type="ECO:0000259" key="4">
    <source>
        <dbReference type="Pfam" id="PF24492"/>
    </source>
</evidence>
<name>A0A423SF07_PENVA</name>
<dbReference type="Pfam" id="PF24492">
    <property type="entry name" value="HEAT_ECM29"/>
    <property type="match status" value="1"/>
</dbReference>
<comment type="caution">
    <text evidence="5">The sequence shown here is derived from an EMBL/GenBank/DDBJ whole genome shotgun (WGS) entry which is preliminary data.</text>
</comment>
<dbReference type="PROSITE" id="PS50077">
    <property type="entry name" value="HEAT_REPEAT"/>
    <property type="match status" value="1"/>
</dbReference>
<dbReference type="AlphaFoldDB" id="A0A423SF07"/>
<dbReference type="OrthoDB" id="16066at2759"/>
<dbReference type="Pfam" id="PF23731">
    <property type="entry name" value="ARM_ECM29_C"/>
    <property type="match status" value="1"/>
</dbReference>
<organism evidence="5 6">
    <name type="scientific">Penaeus vannamei</name>
    <name type="common">Whiteleg shrimp</name>
    <name type="synonym">Litopenaeus vannamei</name>
    <dbReference type="NCBI Taxonomy" id="6689"/>
    <lineage>
        <taxon>Eukaryota</taxon>
        <taxon>Metazoa</taxon>
        <taxon>Ecdysozoa</taxon>
        <taxon>Arthropoda</taxon>
        <taxon>Crustacea</taxon>
        <taxon>Multicrustacea</taxon>
        <taxon>Malacostraca</taxon>
        <taxon>Eumalacostraca</taxon>
        <taxon>Eucarida</taxon>
        <taxon>Decapoda</taxon>
        <taxon>Dendrobranchiata</taxon>
        <taxon>Penaeoidea</taxon>
        <taxon>Penaeidae</taxon>
        <taxon>Penaeus</taxon>
    </lineage>
</organism>
<keyword evidence="6" id="KW-1185">Reference proteome</keyword>
<dbReference type="GO" id="GO:0000502">
    <property type="term" value="C:proteasome complex"/>
    <property type="evidence" value="ECO:0007669"/>
    <property type="project" value="UniProtKB-KW"/>
</dbReference>
<dbReference type="InterPro" id="IPR021133">
    <property type="entry name" value="HEAT_type_2"/>
</dbReference>
<dbReference type="PANTHER" id="PTHR23346">
    <property type="entry name" value="TRANSLATIONAL ACTIVATOR GCN1-RELATED"/>
    <property type="match status" value="1"/>
</dbReference>